<dbReference type="NCBIfam" id="TIGR00476">
    <property type="entry name" value="selD"/>
    <property type="match status" value="1"/>
</dbReference>
<dbReference type="Pfam" id="PF00586">
    <property type="entry name" value="AIRS"/>
    <property type="match status" value="1"/>
</dbReference>
<evidence type="ECO:0000256" key="13">
    <source>
        <dbReference type="SAM" id="MobiDB-lite"/>
    </source>
</evidence>
<evidence type="ECO:0000256" key="7">
    <source>
        <dbReference type="ARBA" id="ARBA00022679"/>
    </source>
</evidence>
<evidence type="ECO:0000256" key="6">
    <source>
        <dbReference type="ARBA" id="ARBA00022552"/>
    </source>
</evidence>
<sequence>MRVFGAHAATDVSGFGVLGHARALAQQQRLEVTFVIHNLPLLPKTAALSKSCGGRPALLQGTAPETSGIGLDSCVIPLRRGGLSLIQTTDFFYPLVDDPYMMGRIACANVLSDLYAMGITECDNMLMLLSVSQKMTEEEREKVMPLVVRGFRDAAEDAGTSVTGGQTLLNPWIIVGGAATAVCRPHEFVMPDGAVPGDVLVLTKPLGTHVAVSAHHWLDNPERWNKLQLVVTREDVELAYREAVLSMGTLNRAGGTLGTMGDSGDVRDSGDNGMMGTMGLAVAQGFGGPQSPEKAAWLAGALQDFFTQNADLQEEEVEEFLAEVMDNEFDTAVEDGSLRQVSRELLTLWARRGDARGVGEALGALSRRGPALRAALAAAHPLDDSAHPLDDPTHHLVGSAHCLDDPAHCLDGQALPTPLATPPHMATPPREGEEESEEEVKRG</sequence>
<evidence type="ECO:0000256" key="1">
    <source>
        <dbReference type="ARBA" id="ARBA00002210"/>
    </source>
</evidence>
<organism evidence="15 16">
    <name type="scientific">Patagioenas fasciata monilis</name>
    <dbReference type="NCBI Taxonomy" id="372326"/>
    <lineage>
        <taxon>Eukaryota</taxon>
        <taxon>Metazoa</taxon>
        <taxon>Chordata</taxon>
        <taxon>Craniata</taxon>
        <taxon>Vertebrata</taxon>
        <taxon>Euteleostomi</taxon>
        <taxon>Archelosauria</taxon>
        <taxon>Archosauria</taxon>
        <taxon>Dinosauria</taxon>
        <taxon>Saurischia</taxon>
        <taxon>Theropoda</taxon>
        <taxon>Coelurosauria</taxon>
        <taxon>Aves</taxon>
        <taxon>Neognathae</taxon>
        <taxon>Neoaves</taxon>
        <taxon>Columbimorphae</taxon>
        <taxon>Columbiformes</taxon>
        <taxon>Columbidae</taxon>
        <taxon>Patagioenas</taxon>
    </lineage>
</organism>
<dbReference type="GO" id="GO:0016260">
    <property type="term" value="P:selenocysteine biosynthetic process"/>
    <property type="evidence" value="ECO:0007669"/>
    <property type="project" value="TreeGrafter"/>
</dbReference>
<dbReference type="FunFam" id="3.30.1330.10:FF:000006">
    <property type="entry name" value="Selenide water dikinase 1"/>
    <property type="match status" value="1"/>
</dbReference>
<dbReference type="GO" id="GO:0006364">
    <property type="term" value="P:rRNA processing"/>
    <property type="evidence" value="ECO:0007669"/>
    <property type="project" value="UniProtKB-KW"/>
</dbReference>
<dbReference type="PANTHER" id="PTHR10256:SF1">
    <property type="entry name" value="SELENIDE, WATER DIKINASE 2"/>
    <property type="match status" value="1"/>
</dbReference>
<dbReference type="AlphaFoldDB" id="A0A1V4KXM1"/>
<dbReference type="InterPro" id="IPR036921">
    <property type="entry name" value="PurM-like_N_sf"/>
</dbReference>
<keyword evidence="6" id="KW-0698">rRNA processing</keyword>
<dbReference type="InterPro" id="IPR019398">
    <property type="entry name" value="Pre-rRNA_process_TSR2"/>
</dbReference>
<evidence type="ECO:0000313" key="16">
    <source>
        <dbReference type="Proteomes" id="UP000190648"/>
    </source>
</evidence>
<comment type="function">
    <text evidence="1">May be involved in 20S pre-rRNA processing.</text>
</comment>
<comment type="similarity">
    <text evidence="3">Belongs to the TSR2 family.</text>
</comment>
<evidence type="ECO:0000256" key="12">
    <source>
        <dbReference type="ARBA" id="ARBA00049005"/>
    </source>
</evidence>
<evidence type="ECO:0000256" key="9">
    <source>
        <dbReference type="ARBA" id="ARBA00022777"/>
    </source>
</evidence>
<feature type="region of interest" description="Disordered" evidence="13">
    <location>
        <begin position="413"/>
        <end position="443"/>
    </location>
</feature>
<dbReference type="EMBL" id="LSYS01001404">
    <property type="protein sequence ID" value="OPJ89145.1"/>
    <property type="molecule type" value="Genomic_DNA"/>
</dbReference>
<dbReference type="SUPFAM" id="SSF55326">
    <property type="entry name" value="PurM N-terminal domain-like"/>
    <property type="match status" value="1"/>
</dbReference>
<evidence type="ECO:0000256" key="2">
    <source>
        <dbReference type="ARBA" id="ARBA00003786"/>
    </source>
</evidence>
<accession>A0A1V4KXM1</accession>
<keyword evidence="10" id="KW-0067">ATP-binding</keyword>
<evidence type="ECO:0000256" key="11">
    <source>
        <dbReference type="ARBA" id="ARBA00023266"/>
    </source>
</evidence>
<evidence type="ECO:0000256" key="3">
    <source>
        <dbReference type="ARBA" id="ARBA00006524"/>
    </source>
</evidence>
<evidence type="ECO:0000256" key="5">
    <source>
        <dbReference type="ARBA" id="ARBA00017551"/>
    </source>
</evidence>
<feature type="domain" description="PurM-like N-terminal" evidence="14">
    <location>
        <begin position="72"/>
        <end position="180"/>
    </location>
</feature>
<dbReference type="InterPro" id="IPR016188">
    <property type="entry name" value="PurM-like_N"/>
</dbReference>
<dbReference type="SUPFAM" id="SSF56042">
    <property type="entry name" value="PurM C-terminal domain-like"/>
    <property type="match status" value="2"/>
</dbReference>
<feature type="compositionally biased region" description="Acidic residues" evidence="13">
    <location>
        <begin position="432"/>
        <end position="443"/>
    </location>
</feature>
<dbReference type="GO" id="GO:0004756">
    <property type="term" value="F:selenide, water dikinase activity"/>
    <property type="evidence" value="ECO:0007669"/>
    <property type="project" value="UniProtKB-EC"/>
</dbReference>
<dbReference type="InterPro" id="IPR004536">
    <property type="entry name" value="SPS/SelD"/>
</dbReference>
<dbReference type="EC" id="2.7.9.3" evidence="4"/>
<dbReference type="Proteomes" id="UP000190648">
    <property type="component" value="Unassembled WGS sequence"/>
</dbReference>
<dbReference type="Gene3D" id="3.90.650.10">
    <property type="entry name" value="PurM-like C-terminal domain"/>
    <property type="match status" value="2"/>
</dbReference>
<keyword evidence="8" id="KW-0547">Nucleotide-binding</keyword>
<gene>
    <name evidence="15" type="ORF">AV530_012308</name>
</gene>
<comment type="caution">
    <text evidence="15">The sequence shown here is derived from an EMBL/GenBank/DDBJ whole genome shotgun (WGS) entry which is preliminary data.</text>
</comment>
<dbReference type="InterPro" id="IPR036676">
    <property type="entry name" value="PurM-like_C_sf"/>
</dbReference>
<reference evidence="15 16" key="1">
    <citation type="submission" date="2016-02" db="EMBL/GenBank/DDBJ databases">
        <title>Band-tailed pigeon sequencing and assembly.</title>
        <authorList>
            <person name="Soares A.E."/>
            <person name="Novak B.J."/>
            <person name="Rice E.S."/>
            <person name="O'Connell B."/>
            <person name="Chang D."/>
            <person name="Weber S."/>
            <person name="Shapiro B."/>
        </authorList>
    </citation>
    <scope>NUCLEOTIDE SEQUENCE [LARGE SCALE GENOMIC DNA]</scope>
    <source>
        <strain evidence="15">BTP2013</strain>
        <tissue evidence="15">Blood</tissue>
    </source>
</reference>
<proteinExistence type="inferred from homology"/>
<evidence type="ECO:0000256" key="8">
    <source>
        <dbReference type="ARBA" id="ARBA00022741"/>
    </source>
</evidence>
<evidence type="ECO:0000256" key="4">
    <source>
        <dbReference type="ARBA" id="ARBA00011997"/>
    </source>
</evidence>
<protein>
    <recommendedName>
        <fullName evidence="5">Pre-rRNA-processing protein TSR2 homolog</fullName>
        <ecNumber evidence="4">2.7.9.3</ecNumber>
    </recommendedName>
</protein>
<comment type="function">
    <text evidence="2">Synthesizes selenophosphate from selenide and ATP.</text>
</comment>
<keyword evidence="9" id="KW-0418">Kinase</keyword>
<name>A0A1V4KXM1_PATFA</name>
<dbReference type="STRING" id="372326.A0A1V4KXM1"/>
<evidence type="ECO:0000313" key="15">
    <source>
        <dbReference type="EMBL" id="OPJ89145.1"/>
    </source>
</evidence>
<keyword evidence="7" id="KW-0808">Transferase</keyword>
<dbReference type="Gene3D" id="3.30.1330.10">
    <property type="entry name" value="PurM-like, N-terminal domain"/>
    <property type="match status" value="1"/>
</dbReference>
<dbReference type="GO" id="GO:0005524">
    <property type="term" value="F:ATP binding"/>
    <property type="evidence" value="ECO:0007669"/>
    <property type="project" value="UniProtKB-KW"/>
</dbReference>
<comment type="catalytic activity">
    <reaction evidence="12">
        <text>hydrogenselenide + ATP + H2O = selenophosphate + AMP + phosphate + 2 H(+)</text>
        <dbReference type="Rhea" id="RHEA:18737"/>
        <dbReference type="ChEBI" id="CHEBI:15377"/>
        <dbReference type="ChEBI" id="CHEBI:15378"/>
        <dbReference type="ChEBI" id="CHEBI:16144"/>
        <dbReference type="ChEBI" id="CHEBI:29317"/>
        <dbReference type="ChEBI" id="CHEBI:30616"/>
        <dbReference type="ChEBI" id="CHEBI:43474"/>
        <dbReference type="ChEBI" id="CHEBI:456215"/>
        <dbReference type="EC" id="2.7.9.3"/>
    </reaction>
</comment>
<dbReference type="Pfam" id="PF10273">
    <property type="entry name" value="WGG"/>
    <property type="match status" value="1"/>
</dbReference>
<keyword evidence="11" id="KW-0711">Selenium</keyword>
<evidence type="ECO:0000259" key="14">
    <source>
        <dbReference type="Pfam" id="PF00586"/>
    </source>
</evidence>
<dbReference type="OrthoDB" id="409395at2759"/>
<dbReference type="PANTHER" id="PTHR10256">
    <property type="entry name" value="SELENIDE, WATER DIKINASE"/>
    <property type="match status" value="1"/>
</dbReference>
<evidence type="ECO:0000256" key="10">
    <source>
        <dbReference type="ARBA" id="ARBA00022840"/>
    </source>
</evidence>
<keyword evidence="16" id="KW-1185">Reference proteome</keyword>
<dbReference type="GO" id="GO:0005737">
    <property type="term" value="C:cytoplasm"/>
    <property type="evidence" value="ECO:0007669"/>
    <property type="project" value="TreeGrafter"/>
</dbReference>